<dbReference type="Proteomes" id="UP000805193">
    <property type="component" value="Unassembled WGS sequence"/>
</dbReference>
<name>A0AC60QC36_IXOPE</name>
<reference evidence="1 2" key="1">
    <citation type="journal article" date="2020" name="Cell">
        <title>Large-Scale Comparative Analyses of Tick Genomes Elucidate Their Genetic Diversity and Vector Capacities.</title>
        <authorList>
            <consortium name="Tick Genome and Microbiome Consortium (TIGMIC)"/>
            <person name="Jia N."/>
            <person name="Wang J."/>
            <person name="Shi W."/>
            <person name="Du L."/>
            <person name="Sun Y."/>
            <person name="Zhan W."/>
            <person name="Jiang J.F."/>
            <person name="Wang Q."/>
            <person name="Zhang B."/>
            <person name="Ji P."/>
            <person name="Bell-Sakyi L."/>
            <person name="Cui X.M."/>
            <person name="Yuan T.T."/>
            <person name="Jiang B.G."/>
            <person name="Yang W.F."/>
            <person name="Lam T.T."/>
            <person name="Chang Q.C."/>
            <person name="Ding S.J."/>
            <person name="Wang X.J."/>
            <person name="Zhu J.G."/>
            <person name="Ruan X.D."/>
            <person name="Zhao L."/>
            <person name="Wei J.T."/>
            <person name="Ye R.Z."/>
            <person name="Que T.C."/>
            <person name="Du C.H."/>
            <person name="Zhou Y.H."/>
            <person name="Cheng J.X."/>
            <person name="Dai P.F."/>
            <person name="Guo W.B."/>
            <person name="Han X.H."/>
            <person name="Huang E.J."/>
            <person name="Li L.F."/>
            <person name="Wei W."/>
            <person name="Gao Y.C."/>
            <person name="Liu J.Z."/>
            <person name="Shao H.Z."/>
            <person name="Wang X."/>
            <person name="Wang C.C."/>
            <person name="Yang T.C."/>
            <person name="Huo Q.B."/>
            <person name="Li W."/>
            <person name="Chen H.Y."/>
            <person name="Chen S.E."/>
            <person name="Zhou L.G."/>
            <person name="Ni X.B."/>
            <person name="Tian J.H."/>
            <person name="Sheng Y."/>
            <person name="Liu T."/>
            <person name="Pan Y.S."/>
            <person name="Xia L.Y."/>
            <person name="Li J."/>
            <person name="Zhao F."/>
            <person name="Cao W.C."/>
        </authorList>
    </citation>
    <scope>NUCLEOTIDE SEQUENCE [LARGE SCALE GENOMIC DNA]</scope>
    <source>
        <strain evidence="1">Iper-2018</strain>
    </source>
</reference>
<sequence length="180" mass="20413">MADTPHILKNLRNHLTKGHTILIPDEYVQKYNLPTRKVSISAIKNLHKNDTENKLKAGRAAQRKMKLGLACRLLDHSVVAAIKYLVEQGDMKKEALTLHGSLKRYVLHSTAELMDSQQQILDFKMALHLITMSQFFRPSRSGSYDVDDSVYLAQFVASQPADAPSEEEDELPNWTSTRPQ</sequence>
<evidence type="ECO:0000313" key="1">
    <source>
        <dbReference type="EMBL" id="KAG0431606.1"/>
    </source>
</evidence>
<organism evidence="1 2">
    <name type="scientific">Ixodes persulcatus</name>
    <name type="common">Taiga tick</name>
    <dbReference type="NCBI Taxonomy" id="34615"/>
    <lineage>
        <taxon>Eukaryota</taxon>
        <taxon>Metazoa</taxon>
        <taxon>Ecdysozoa</taxon>
        <taxon>Arthropoda</taxon>
        <taxon>Chelicerata</taxon>
        <taxon>Arachnida</taxon>
        <taxon>Acari</taxon>
        <taxon>Parasitiformes</taxon>
        <taxon>Ixodida</taxon>
        <taxon>Ixodoidea</taxon>
        <taxon>Ixodidae</taxon>
        <taxon>Ixodinae</taxon>
        <taxon>Ixodes</taxon>
    </lineage>
</organism>
<comment type="caution">
    <text evidence="1">The sequence shown here is derived from an EMBL/GenBank/DDBJ whole genome shotgun (WGS) entry which is preliminary data.</text>
</comment>
<protein>
    <submittedName>
        <fullName evidence="1">Uncharacterized protein</fullName>
    </submittedName>
</protein>
<keyword evidence="2" id="KW-1185">Reference proteome</keyword>
<accession>A0AC60QC36</accession>
<evidence type="ECO:0000313" key="2">
    <source>
        <dbReference type="Proteomes" id="UP000805193"/>
    </source>
</evidence>
<gene>
    <name evidence="1" type="ORF">HPB47_021660</name>
</gene>
<dbReference type="EMBL" id="JABSTQ010009212">
    <property type="protein sequence ID" value="KAG0431606.1"/>
    <property type="molecule type" value="Genomic_DNA"/>
</dbReference>
<proteinExistence type="predicted"/>